<comment type="caution">
    <text evidence="1">The sequence shown here is derived from an EMBL/GenBank/DDBJ whole genome shotgun (WGS) entry which is preliminary data.</text>
</comment>
<organism evidence="1 2">
    <name type="scientific">Xanthomarina gelatinilytica</name>
    <dbReference type="NCBI Taxonomy" id="1137281"/>
    <lineage>
        <taxon>Bacteria</taxon>
        <taxon>Pseudomonadati</taxon>
        <taxon>Bacteroidota</taxon>
        <taxon>Flavobacteriia</taxon>
        <taxon>Flavobacteriales</taxon>
        <taxon>Flavobacteriaceae</taxon>
        <taxon>Xanthomarina</taxon>
    </lineage>
</organism>
<dbReference type="AlphaFoldDB" id="A0A3D6BMV5"/>
<accession>A0A3D6BMV5</accession>
<reference evidence="1 2" key="1">
    <citation type="journal article" date="2018" name="Nat. Biotechnol.">
        <title>A standardized bacterial taxonomy based on genome phylogeny substantially revises the tree of life.</title>
        <authorList>
            <person name="Parks D.H."/>
            <person name="Chuvochina M."/>
            <person name="Waite D.W."/>
            <person name="Rinke C."/>
            <person name="Skarshewski A."/>
            <person name="Chaumeil P.A."/>
            <person name="Hugenholtz P."/>
        </authorList>
    </citation>
    <scope>NUCLEOTIDE SEQUENCE [LARGE SCALE GENOMIC DNA]</scope>
    <source>
        <strain evidence="1">UBA10227</strain>
    </source>
</reference>
<gene>
    <name evidence="1" type="ORF">DHV22_02580</name>
</gene>
<dbReference type="Proteomes" id="UP000263268">
    <property type="component" value="Unassembled WGS sequence"/>
</dbReference>
<proteinExistence type="predicted"/>
<protein>
    <submittedName>
        <fullName evidence="1">Uncharacterized protein</fullName>
    </submittedName>
</protein>
<sequence length="67" mass="7972">MKVSNWDNGLTAEQQAEMDAKWEELLAQVKKIDPKLYKKIQDERLEYFLTDDEPVVVNENNQYQLNL</sequence>
<evidence type="ECO:0000313" key="1">
    <source>
        <dbReference type="EMBL" id="HCY80551.1"/>
    </source>
</evidence>
<dbReference type="EMBL" id="DPRK01000037">
    <property type="protein sequence ID" value="HCY80551.1"/>
    <property type="molecule type" value="Genomic_DNA"/>
</dbReference>
<evidence type="ECO:0000313" key="2">
    <source>
        <dbReference type="Proteomes" id="UP000263268"/>
    </source>
</evidence>
<name>A0A3D6BMV5_9FLAO</name>